<feature type="compositionally biased region" description="Basic and acidic residues" evidence="1">
    <location>
        <begin position="258"/>
        <end position="269"/>
    </location>
</feature>
<reference evidence="3" key="5">
    <citation type="journal article" date="2021" name="G3 (Bethesda)">
        <title>Aegilops tauschii genome assembly Aet v5.0 features greater sequence contiguity and improved annotation.</title>
        <authorList>
            <person name="Wang L."/>
            <person name="Zhu T."/>
            <person name="Rodriguez J.C."/>
            <person name="Deal K.R."/>
            <person name="Dubcovsky J."/>
            <person name="McGuire P.E."/>
            <person name="Lux T."/>
            <person name="Spannagl M."/>
            <person name="Mayer K.F.X."/>
            <person name="Baldrich P."/>
            <person name="Meyers B.C."/>
            <person name="Huo N."/>
            <person name="Gu Y.Q."/>
            <person name="Zhou H."/>
            <person name="Devos K.M."/>
            <person name="Bennetzen J.L."/>
            <person name="Unver T."/>
            <person name="Budak H."/>
            <person name="Gulick P.J."/>
            <person name="Galiba G."/>
            <person name="Kalapos B."/>
            <person name="Nelson D.R."/>
            <person name="Li P."/>
            <person name="You F.M."/>
            <person name="Luo M.C."/>
            <person name="Dvorak J."/>
        </authorList>
    </citation>
    <scope>NUCLEOTIDE SEQUENCE [LARGE SCALE GENOMIC DNA]</scope>
    <source>
        <strain evidence="3">cv. AL8/78</strain>
    </source>
</reference>
<reference evidence="4" key="2">
    <citation type="journal article" date="2017" name="Nat. Plants">
        <title>The Aegilops tauschii genome reveals multiple impacts of transposons.</title>
        <authorList>
            <person name="Zhao G."/>
            <person name="Zou C."/>
            <person name="Li K."/>
            <person name="Wang K."/>
            <person name="Li T."/>
            <person name="Gao L."/>
            <person name="Zhang X."/>
            <person name="Wang H."/>
            <person name="Yang Z."/>
            <person name="Liu X."/>
            <person name="Jiang W."/>
            <person name="Mao L."/>
            <person name="Kong X."/>
            <person name="Jiao Y."/>
            <person name="Jia J."/>
        </authorList>
    </citation>
    <scope>NUCLEOTIDE SEQUENCE [LARGE SCALE GENOMIC DNA]</scope>
    <source>
        <strain evidence="4">cv. AL8/78</strain>
    </source>
</reference>
<dbReference type="PROSITE" id="PS50003">
    <property type="entry name" value="PH_DOMAIN"/>
    <property type="match status" value="1"/>
</dbReference>
<dbReference type="SUPFAM" id="SSF50370">
    <property type="entry name" value="Ricin B-like lectins"/>
    <property type="match status" value="2"/>
</dbReference>
<evidence type="ECO:0000259" key="2">
    <source>
        <dbReference type="PROSITE" id="PS50003"/>
    </source>
</evidence>
<dbReference type="STRING" id="200361.A0A453AN51"/>
<dbReference type="PANTHER" id="PTHR31257">
    <property type="entry name" value="RICIN B-LIKE LECTIN EULS3"/>
    <property type="match status" value="1"/>
</dbReference>
<reference evidence="4" key="1">
    <citation type="journal article" date="2014" name="Science">
        <title>Ancient hybridizations among the ancestral genomes of bread wheat.</title>
        <authorList>
            <consortium name="International Wheat Genome Sequencing Consortium,"/>
            <person name="Marcussen T."/>
            <person name="Sandve S.R."/>
            <person name="Heier L."/>
            <person name="Spannagl M."/>
            <person name="Pfeifer M."/>
            <person name="Jakobsen K.S."/>
            <person name="Wulff B.B."/>
            <person name="Steuernagel B."/>
            <person name="Mayer K.F."/>
            <person name="Olsen O.A."/>
        </authorList>
    </citation>
    <scope>NUCLEOTIDE SEQUENCE [LARGE SCALE GENOMIC DNA]</scope>
    <source>
        <strain evidence="4">cv. AL8/78</strain>
    </source>
</reference>
<dbReference type="PANTHER" id="PTHR31257:SF21">
    <property type="entry name" value="OS07G0683600 PROTEIN"/>
    <property type="match status" value="1"/>
</dbReference>
<feature type="region of interest" description="Disordered" evidence="1">
    <location>
        <begin position="247"/>
        <end position="269"/>
    </location>
</feature>
<organism evidence="3 4">
    <name type="scientific">Aegilops tauschii subsp. strangulata</name>
    <name type="common">Goatgrass</name>
    <dbReference type="NCBI Taxonomy" id="200361"/>
    <lineage>
        <taxon>Eukaryota</taxon>
        <taxon>Viridiplantae</taxon>
        <taxon>Streptophyta</taxon>
        <taxon>Embryophyta</taxon>
        <taxon>Tracheophyta</taxon>
        <taxon>Spermatophyta</taxon>
        <taxon>Magnoliopsida</taxon>
        <taxon>Liliopsida</taxon>
        <taxon>Poales</taxon>
        <taxon>Poaceae</taxon>
        <taxon>BOP clade</taxon>
        <taxon>Pooideae</taxon>
        <taxon>Triticodae</taxon>
        <taxon>Triticeae</taxon>
        <taxon>Triticinae</taxon>
        <taxon>Aegilops</taxon>
    </lineage>
</organism>
<dbReference type="InterPro" id="IPR001849">
    <property type="entry name" value="PH_domain"/>
</dbReference>
<accession>A0A453AN51</accession>
<dbReference type="Gramene" id="AET2Gv20204200.10">
    <property type="protein sequence ID" value="AET2Gv20204200.10"/>
    <property type="gene ID" value="AET2Gv20204200"/>
</dbReference>
<evidence type="ECO:0000313" key="3">
    <source>
        <dbReference type="EnsemblPlants" id="AET2Gv20204200.10"/>
    </source>
</evidence>
<keyword evidence="4" id="KW-1185">Reference proteome</keyword>
<name>A0A453AN51_AEGTS</name>
<dbReference type="InterPro" id="IPR035992">
    <property type="entry name" value="Ricin_B-like_lectins"/>
</dbReference>
<dbReference type="EnsemblPlants" id="AET2Gv20204200.10">
    <property type="protein sequence ID" value="AET2Gv20204200.10"/>
    <property type="gene ID" value="AET2Gv20204200"/>
</dbReference>
<dbReference type="InterPro" id="IPR040249">
    <property type="entry name" value="Ricin_B-like_lectin_EULS3-like"/>
</dbReference>
<proteinExistence type="predicted"/>
<evidence type="ECO:0000256" key="1">
    <source>
        <dbReference type="SAM" id="MobiDB-lite"/>
    </source>
</evidence>
<dbReference type="Proteomes" id="UP000015105">
    <property type="component" value="Chromosome 2D"/>
</dbReference>
<dbReference type="AlphaFoldDB" id="A0A453AN51"/>
<dbReference type="Gene3D" id="2.80.10.50">
    <property type="match status" value="2"/>
</dbReference>
<reference evidence="3" key="4">
    <citation type="submission" date="2019-03" db="UniProtKB">
        <authorList>
            <consortium name="EnsemblPlants"/>
        </authorList>
    </citation>
    <scope>IDENTIFICATION</scope>
</reference>
<reference evidence="3" key="3">
    <citation type="journal article" date="2017" name="Nature">
        <title>Genome sequence of the progenitor of the wheat D genome Aegilops tauschii.</title>
        <authorList>
            <person name="Luo M.C."/>
            <person name="Gu Y.Q."/>
            <person name="Puiu D."/>
            <person name="Wang H."/>
            <person name="Twardziok S.O."/>
            <person name="Deal K.R."/>
            <person name="Huo N."/>
            <person name="Zhu T."/>
            <person name="Wang L."/>
            <person name="Wang Y."/>
            <person name="McGuire P.E."/>
            <person name="Liu S."/>
            <person name="Long H."/>
            <person name="Ramasamy R.K."/>
            <person name="Rodriguez J.C."/>
            <person name="Van S.L."/>
            <person name="Yuan L."/>
            <person name="Wang Z."/>
            <person name="Xia Z."/>
            <person name="Xiao L."/>
            <person name="Anderson O.D."/>
            <person name="Ouyang S."/>
            <person name="Liang Y."/>
            <person name="Zimin A.V."/>
            <person name="Pertea G."/>
            <person name="Qi P."/>
            <person name="Bennetzen J.L."/>
            <person name="Dai X."/>
            <person name="Dawson M.W."/>
            <person name="Muller H.G."/>
            <person name="Kugler K."/>
            <person name="Rivarola-Duarte L."/>
            <person name="Spannagl M."/>
            <person name="Mayer K.F.X."/>
            <person name="Lu F.H."/>
            <person name="Bevan M.W."/>
            <person name="Leroy P."/>
            <person name="Li P."/>
            <person name="You F.M."/>
            <person name="Sun Q."/>
            <person name="Liu Z."/>
            <person name="Lyons E."/>
            <person name="Wicker T."/>
            <person name="Salzberg S.L."/>
            <person name="Devos K.M."/>
            <person name="Dvorak J."/>
        </authorList>
    </citation>
    <scope>NUCLEOTIDE SEQUENCE [LARGE SCALE GENOMIC DNA]</scope>
    <source>
        <strain evidence="3">cv. AL8/78</strain>
    </source>
</reference>
<feature type="domain" description="PH" evidence="2">
    <location>
        <begin position="1"/>
        <end position="69"/>
    </location>
</feature>
<sequence length="425" mass="46629">NQPPPPPAGAGYPTASPPMMPQHEPTFKIFCRADEAYCLTIRHDAVVLAPTNPRDEHQHWYKDMRHSTRVSDAEGHPAFALVNKATGLAVKHSLGQSHPVKLIPYNPEYLDESVLWTESNDVGKGFRCIRMVNNLNLSFDALHGDKDHGGVHDGTGVVLWEFCKGENQSWKILPWGADGGYGYGYGGGSSGGQDPYAPPPAYGGGYRPPPAGAEAYPPPHAHGAEAYAPPGAGYGYGNLHPPVLRGGGGVAAKSIPSNDHHNCSRSSEHMTSDQHAVRVFCKAGEDYSLTARNGTVCLAPTNPRDDYQHWIKDMRHSNKIRDEEGYPAFALVNKVTGECIKHSTGQGHPVKLVPYNPAYQDESVLWTESRDVGKGFRCVRMVNNIYLNFDAFHGDKAHGGVHDGTEVVLWKWCEGDNQRWKILPW</sequence>
<evidence type="ECO:0000313" key="4">
    <source>
        <dbReference type="Proteomes" id="UP000015105"/>
    </source>
</evidence>
<dbReference type="CDD" id="cd23431">
    <property type="entry name" value="beta-trefoil_Ricin_AtEULS3-like"/>
    <property type="match status" value="2"/>
</dbReference>
<protein>
    <recommendedName>
        <fullName evidence="2">PH domain-containing protein</fullName>
    </recommendedName>
</protein>